<dbReference type="PANTHER" id="PTHR10283:SF82">
    <property type="entry name" value="SOLUTE CARRIER FAMILY 13 MEMBER 2"/>
    <property type="match status" value="1"/>
</dbReference>
<feature type="transmembrane region" description="Helical" evidence="7">
    <location>
        <begin position="293"/>
        <end position="319"/>
    </location>
</feature>
<dbReference type="EMBL" id="NIVC01000939">
    <property type="protein sequence ID" value="PAA74563.1"/>
    <property type="molecule type" value="Genomic_DNA"/>
</dbReference>
<feature type="transmembrane region" description="Helical" evidence="7">
    <location>
        <begin position="588"/>
        <end position="608"/>
    </location>
</feature>
<feature type="transmembrane region" description="Helical" evidence="7">
    <location>
        <begin position="57"/>
        <end position="82"/>
    </location>
</feature>
<dbReference type="GO" id="GO:0005886">
    <property type="term" value="C:plasma membrane"/>
    <property type="evidence" value="ECO:0007669"/>
    <property type="project" value="TreeGrafter"/>
</dbReference>
<comment type="subcellular location">
    <subcellularLocation>
        <location evidence="1">Membrane</location>
        <topology evidence="1">Multi-pass membrane protein</topology>
    </subcellularLocation>
</comment>
<dbReference type="STRING" id="282301.A0A267FLE9"/>
<evidence type="ECO:0000256" key="1">
    <source>
        <dbReference type="ARBA" id="ARBA00004141"/>
    </source>
</evidence>
<dbReference type="AlphaFoldDB" id="A0A267FLE9"/>
<dbReference type="OrthoDB" id="6493944at2759"/>
<feature type="transmembrane region" description="Helical" evidence="7">
    <location>
        <begin position="25"/>
        <end position="45"/>
    </location>
</feature>
<proteinExistence type="inferred from homology"/>
<dbReference type="GO" id="GO:0015141">
    <property type="term" value="F:succinate transmembrane transporter activity"/>
    <property type="evidence" value="ECO:0007669"/>
    <property type="project" value="UniProtKB-ARBA"/>
</dbReference>
<dbReference type="InterPro" id="IPR031312">
    <property type="entry name" value="Na/sul_symport_CS"/>
</dbReference>
<evidence type="ECO:0000256" key="4">
    <source>
        <dbReference type="ARBA" id="ARBA00022692"/>
    </source>
</evidence>
<dbReference type="PANTHER" id="PTHR10283">
    <property type="entry name" value="SOLUTE CARRIER FAMILY 13 MEMBER"/>
    <property type="match status" value="1"/>
</dbReference>
<comment type="similarity">
    <text evidence="2">Belongs to the SLC13A/DASS transporter (TC 2.A.47) family. NADC subfamily.</text>
</comment>
<feature type="transmembrane region" description="Helical" evidence="7">
    <location>
        <begin position="548"/>
        <end position="568"/>
    </location>
</feature>
<dbReference type="Proteomes" id="UP000215902">
    <property type="component" value="Unassembled WGS sequence"/>
</dbReference>
<feature type="transmembrane region" description="Helical" evidence="7">
    <location>
        <begin position="102"/>
        <end position="119"/>
    </location>
</feature>
<protein>
    <submittedName>
        <fullName evidence="8">Uncharacterized protein</fullName>
    </submittedName>
</protein>
<keyword evidence="9" id="KW-1185">Reference proteome</keyword>
<comment type="caution">
    <text evidence="8">The sequence shown here is derived from an EMBL/GenBank/DDBJ whole genome shotgun (WGS) entry which is preliminary data.</text>
</comment>
<evidence type="ECO:0000256" key="3">
    <source>
        <dbReference type="ARBA" id="ARBA00022448"/>
    </source>
</evidence>
<evidence type="ECO:0000256" key="6">
    <source>
        <dbReference type="ARBA" id="ARBA00023136"/>
    </source>
</evidence>
<reference evidence="8 9" key="1">
    <citation type="submission" date="2017-06" db="EMBL/GenBank/DDBJ databases">
        <title>A platform for efficient transgenesis in Macrostomum lignano, a flatworm model organism for stem cell research.</title>
        <authorList>
            <person name="Berezikov E."/>
        </authorList>
    </citation>
    <scope>NUCLEOTIDE SEQUENCE [LARGE SCALE GENOMIC DNA]</scope>
    <source>
        <strain evidence="8">DV1</strain>
        <tissue evidence="8">Whole organism</tissue>
    </source>
</reference>
<accession>A0A267FLE9</accession>
<evidence type="ECO:0000256" key="5">
    <source>
        <dbReference type="ARBA" id="ARBA00022989"/>
    </source>
</evidence>
<feature type="transmembrane region" description="Helical" evidence="7">
    <location>
        <begin position="347"/>
        <end position="369"/>
    </location>
</feature>
<evidence type="ECO:0000313" key="9">
    <source>
        <dbReference type="Proteomes" id="UP000215902"/>
    </source>
</evidence>
<organism evidence="8 9">
    <name type="scientific">Macrostomum lignano</name>
    <dbReference type="NCBI Taxonomy" id="282301"/>
    <lineage>
        <taxon>Eukaryota</taxon>
        <taxon>Metazoa</taxon>
        <taxon>Spiralia</taxon>
        <taxon>Lophotrochozoa</taxon>
        <taxon>Platyhelminthes</taxon>
        <taxon>Rhabditophora</taxon>
        <taxon>Macrostomorpha</taxon>
        <taxon>Macrostomida</taxon>
        <taxon>Macrostomidae</taxon>
        <taxon>Macrostomum</taxon>
    </lineage>
</organism>
<gene>
    <name evidence="8" type="ORF">BOX15_Mlig023511g1</name>
</gene>
<feature type="transmembrane region" description="Helical" evidence="7">
    <location>
        <begin position="248"/>
        <end position="273"/>
    </location>
</feature>
<name>A0A267FLE9_9PLAT</name>
<feature type="transmembrane region" description="Helical" evidence="7">
    <location>
        <begin position="497"/>
        <end position="519"/>
    </location>
</feature>
<keyword evidence="3" id="KW-0813">Transport</keyword>
<dbReference type="Pfam" id="PF00939">
    <property type="entry name" value="Na_sulph_symp"/>
    <property type="match status" value="1"/>
</dbReference>
<sequence length="641" mass="69866">MDQERPASALSTLGRAIGTAAKVVYAYRVQCIMVGIPVALLPLLFRIGTMEAKAGYILVLMSFYWNFEVVPLGVTALFPVVLVPLFGILPSKDICPAYFKDSNMLFLGGLILAVSIEVWDLHKRIALRVLILFGVQPRWLLFGFLIPTWLLSMWISNTATTAMMIPIAEAVLLELRKHFQPSNPKAAATGNSAAVNSGYCPESGDCQLEEVSGAADGAAHAPDPALDLPMKEFLADPRNAEFRGTCKMIMLSVSYGAVFGGVATVTGTSPNVIFNGIVQEYFGSETSFNYSSWMFFAMPVSVLCLGLSWLWLQVSFLGLRSLVRPKKIPKKDEDRIKQGLIKEYQQLGPLSFAEILVLLLFALTIGLWISREPGVPGWTALFRGTDKRTGRTVSFMSDAQPAIMSAILLFLLPSRNPFAAACGHRPVSRSHASTIHDVAVDEDIRVQLVVDKPDKLLNWSLMQERVAWHIVLMLGSGLALAETSKESGLSEWIGKQLYVLHVIPLEGLVFIFSFCSAILTELTSNGAAATILLPILASFSERLRVHPFYLMLCCTASCSFAFILPISTPANIMVYSRGYLTALDMLRTGSMMTLMSNSIVSIATLSYAPGIFRLHEYPAWASRAAAAALNATAAPNGTSVG</sequence>
<evidence type="ECO:0000256" key="2">
    <source>
        <dbReference type="ARBA" id="ARBA00006772"/>
    </source>
</evidence>
<keyword evidence="5 7" id="KW-1133">Transmembrane helix</keyword>
<keyword evidence="6 7" id="KW-0472">Membrane</keyword>
<evidence type="ECO:0000256" key="7">
    <source>
        <dbReference type="SAM" id="Phobius"/>
    </source>
</evidence>
<keyword evidence="4 7" id="KW-0812">Transmembrane</keyword>
<evidence type="ECO:0000313" key="8">
    <source>
        <dbReference type="EMBL" id="PAA74563.1"/>
    </source>
</evidence>
<dbReference type="PROSITE" id="PS01271">
    <property type="entry name" value="NA_SULFATE"/>
    <property type="match status" value="1"/>
</dbReference>
<dbReference type="InterPro" id="IPR001898">
    <property type="entry name" value="SLC13A/DASS"/>
</dbReference>